<protein>
    <submittedName>
        <fullName evidence="7">Uncharacterized protein</fullName>
    </submittedName>
</protein>
<evidence type="ECO:0000256" key="1">
    <source>
        <dbReference type="ARBA" id="ARBA00001946"/>
    </source>
</evidence>
<dbReference type="Gene3D" id="1.10.600.10">
    <property type="entry name" value="Farnesyl Diphosphate Synthase"/>
    <property type="match status" value="1"/>
</dbReference>
<evidence type="ECO:0000313" key="7">
    <source>
        <dbReference type="EMBL" id="AAK11650.1"/>
    </source>
</evidence>
<evidence type="ECO:0000256" key="6">
    <source>
        <dbReference type="ARBA" id="ARBA00023229"/>
    </source>
</evidence>
<keyword evidence="5" id="KW-0460">Magnesium</keyword>
<sequence>MILENIDITTLDYIHTHKTGALLETSVLSGALLTGASDAVLQRLSVYAHHIGLAFQIVDNVLDITVTQE</sequence>
<accession>Q9ALZ5</accession>
<dbReference type="PANTHER" id="PTHR43281">
    <property type="entry name" value="FARNESYL DIPHOSPHATE SYNTHASE"/>
    <property type="match status" value="1"/>
</dbReference>
<dbReference type="GO" id="GO:0046872">
    <property type="term" value="F:metal ion binding"/>
    <property type="evidence" value="ECO:0007669"/>
    <property type="project" value="UniProtKB-KW"/>
</dbReference>
<organism evidence="7">
    <name type="scientific">Microchaete diplosiphon</name>
    <name type="common">Fremyella diplosiphon</name>
    <dbReference type="NCBI Taxonomy" id="1197"/>
    <lineage>
        <taxon>Bacteria</taxon>
        <taxon>Bacillati</taxon>
        <taxon>Cyanobacteriota</taxon>
        <taxon>Cyanophyceae</taxon>
        <taxon>Nostocales</taxon>
        <taxon>Rivulariaceae</taxon>
        <taxon>Microchaete</taxon>
    </lineage>
</organism>
<dbReference type="InterPro" id="IPR008949">
    <property type="entry name" value="Isoprenoid_synthase_dom_sf"/>
</dbReference>
<keyword evidence="6" id="KW-0414">Isoprene biosynthesis</keyword>
<evidence type="ECO:0000256" key="2">
    <source>
        <dbReference type="ARBA" id="ARBA00006706"/>
    </source>
</evidence>
<keyword evidence="3" id="KW-0808">Transferase</keyword>
<proteinExistence type="inferred from homology"/>
<dbReference type="Pfam" id="PF00348">
    <property type="entry name" value="polyprenyl_synt"/>
    <property type="match status" value="1"/>
</dbReference>
<dbReference type="AlphaFoldDB" id="Q9ALZ5"/>
<evidence type="ECO:0000256" key="5">
    <source>
        <dbReference type="ARBA" id="ARBA00022842"/>
    </source>
</evidence>
<keyword evidence="4" id="KW-0479">Metal-binding</keyword>
<name>Q9ALZ5_MICDP</name>
<comment type="cofactor">
    <cofactor evidence="1">
        <name>Mg(2+)</name>
        <dbReference type="ChEBI" id="CHEBI:18420"/>
    </cofactor>
</comment>
<dbReference type="PANTHER" id="PTHR43281:SF1">
    <property type="entry name" value="FARNESYL DIPHOSPHATE SYNTHASE"/>
    <property type="match status" value="1"/>
</dbReference>
<dbReference type="SUPFAM" id="SSF48576">
    <property type="entry name" value="Terpenoid synthases"/>
    <property type="match status" value="1"/>
</dbReference>
<dbReference type="GO" id="GO:0004659">
    <property type="term" value="F:prenyltransferase activity"/>
    <property type="evidence" value="ECO:0007669"/>
    <property type="project" value="InterPro"/>
</dbReference>
<dbReference type="EMBL" id="AF334109">
    <property type="protein sequence ID" value="AAK11650.1"/>
    <property type="molecule type" value="Genomic_DNA"/>
</dbReference>
<evidence type="ECO:0000256" key="3">
    <source>
        <dbReference type="ARBA" id="ARBA00022679"/>
    </source>
</evidence>
<dbReference type="InterPro" id="IPR000092">
    <property type="entry name" value="Polyprenyl_synt"/>
</dbReference>
<comment type="similarity">
    <text evidence="2">Belongs to the FPP/GGPP synthase family.</text>
</comment>
<evidence type="ECO:0000256" key="4">
    <source>
        <dbReference type="ARBA" id="ARBA00022723"/>
    </source>
</evidence>
<reference evidence="7" key="1">
    <citation type="journal article" date="2002" name="Mol. Microbiol.">
        <title>CpeR is an activator required for expression of the phycoerythrin operon (cpeBA) in the cyanobacterium Fremyella diplosiphon and is encoded in the phycoerythrin linker-polypeptide operon (cpeCDESTR).</title>
        <authorList>
            <person name="Cobley J.G."/>
            <person name="Clark A.C."/>
            <person name="Weerasurya S."/>
            <person name="Queseda F.A."/>
            <person name="Xiao J.Y."/>
            <person name="Bandrapali N."/>
            <person name="D'Silva I."/>
            <person name="Thounaojam M."/>
            <person name="Oda J.F."/>
            <person name="Sumiyoshi T."/>
            <person name="Chu M.H."/>
        </authorList>
    </citation>
    <scope>NUCLEOTIDE SEQUENCE</scope>
</reference>
<dbReference type="GO" id="GO:0008299">
    <property type="term" value="P:isoprenoid biosynthetic process"/>
    <property type="evidence" value="ECO:0007669"/>
    <property type="project" value="UniProtKB-KW"/>
</dbReference>